<dbReference type="OrthoDB" id="9811721at2"/>
<sequence length="330" mass="34873">MSRNLILFTILILLCLILTLADIAFGSVSVSPGNLWQAFVHPQADSLYTNIVFDFRLPKALTAILCGASLSVAGLLMQTLFRNPLAGPDVLGISSGASMGVALYVMAASWWSASLLQSSWGMVGAAVIGALLVLMLTLGVATRIRQSVTLLIVGLMFASVAGAVVSILQNFSNPDAVKLFVVWTFGSLSAVTWTQMELLLPIIVLGLIFAFFLQKSLNAMLLGDHYARGLGIPVTAIRVMIILITGVLAGTITAFAGPIAFIGVAVPHLARGIFGTSNHRIAIPATILCGAALLLLCDVISQQTTYPLPLNAVSALFGAPMIIWIVLKQR</sequence>
<keyword evidence="3" id="KW-0813">Transport</keyword>
<evidence type="ECO:0000313" key="10">
    <source>
        <dbReference type="Proteomes" id="UP000076586"/>
    </source>
</evidence>
<feature type="transmembrane region" description="Helical" evidence="8">
    <location>
        <begin position="308"/>
        <end position="327"/>
    </location>
</feature>
<dbReference type="RefSeq" id="WP_068701618.1">
    <property type="nucleotide sequence ID" value="NZ_BDCR01000001.1"/>
</dbReference>
<accession>A0A170YKH4</accession>
<evidence type="ECO:0000256" key="8">
    <source>
        <dbReference type="SAM" id="Phobius"/>
    </source>
</evidence>
<dbReference type="SUPFAM" id="SSF81345">
    <property type="entry name" value="ABC transporter involved in vitamin B12 uptake, BtuC"/>
    <property type="match status" value="1"/>
</dbReference>
<dbReference type="EMBL" id="BDCR01000001">
    <property type="protein sequence ID" value="GAT61878.1"/>
    <property type="molecule type" value="Genomic_DNA"/>
</dbReference>
<dbReference type="Gene3D" id="1.10.3470.10">
    <property type="entry name" value="ABC transporter involved in vitamin B12 uptake, BtuC"/>
    <property type="match status" value="1"/>
</dbReference>
<dbReference type="GO" id="GO:0005886">
    <property type="term" value="C:plasma membrane"/>
    <property type="evidence" value="ECO:0007669"/>
    <property type="project" value="UniProtKB-SubCell"/>
</dbReference>
<feature type="transmembrane region" description="Helical" evidence="8">
    <location>
        <begin position="60"/>
        <end position="78"/>
    </location>
</feature>
<evidence type="ECO:0000256" key="7">
    <source>
        <dbReference type="ARBA" id="ARBA00023136"/>
    </source>
</evidence>
<comment type="subcellular location">
    <subcellularLocation>
        <location evidence="1">Cell membrane</location>
        <topology evidence="1">Multi-pass membrane protein</topology>
    </subcellularLocation>
</comment>
<feature type="transmembrane region" description="Helical" evidence="8">
    <location>
        <begin position="255"/>
        <end position="274"/>
    </location>
</feature>
<reference evidence="10" key="1">
    <citation type="submission" date="2016-04" db="EMBL/GenBank/DDBJ databases">
        <title>Draft genome sequence of Paludibacter jiangxiensis strain NM7.</title>
        <authorList>
            <person name="Qiu Y."/>
            <person name="Matsuura N."/>
            <person name="Ohashi A."/>
            <person name="Tourlousse M.D."/>
            <person name="Sekiguchi Y."/>
        </authorList>
    </citation>
    <scope>NUCLEOTIDE SEQUENCE [LARGE SCALE GENOMIC DNA]</scope>
    <source>
        <strain evidence="10">NM7</strain>
    </source>
</reference>
<organism evidence="9 10">
    <name type="scientific">Paludibacter jiangxiensis</name>
    <dbReference type="NCBI Taxonomy" id="681398"/>
    <lineage>
        <taxon>Bacteria</taxon>
        <taxon>Pseudomonadati</taxon>
        <taxon>Bacteroidota</taxon>
        <taxon>Bacteroidia</taxon>
        <taxon>Bacteroidales</taxon>
        <taxon>Paludibacteraceae</taxon>
        <taxon>Paludibacter</taxon>
    </lineage>
</organism>
<reference evidence="10" key="2">
    <citation type="journal article" date="2017" name="Genome Announc.">
        <title>Draft genome sequence of Paludibacter jiangxiensis NM7(T), a propionate-producing fermentative bacterium.</title>
        <authorList>
            <person name="Qiu Y.-L."/>
            <person name="Tourlousse D.M."/>
            <person name="Matsuura N."/>
            <person name="Ohashi A."/>
            <person name="Sekiguchi Y."/>
        </authorList>
    </citation>
    <scope>NUCLEOTIDE SEQUENCE [LARGE SCALE GENOMIC DNA]</scope>
    <source>
        <strain evidence="10">NM7</strain>
    </source>
</reference>
<proteinExistence type="inferred from homology"/>
<evidence type="ECO:0000313" key="9">
    <source>
        <dbReference type="EMBL" id="GAT61878.1"/>
    </source>
</evidence>
<keyword evidence="4" id="KW-1003">Cell membrane</keyword>
<keyword evidence="6 8" id="KW-1133">Transmembrane helix</keyword>
<gene>
    <name evidence="9" type="ORF">PJIAN_1465</name>
</gene>
<keyword evidence="7 8" id="KW-0472">Membrane</keyword>
<comment type="similarity">
    <text evidence="2">Belongs to the binding-protein-dependent transport system permease family. FecCD subfamily.</text>
</comment>
<evidence type="ECO:0000256" key="1">
    <source>
        <dbReference type="ARBA" id="ARBA00004651"/>
    </source>
</evidence>
<feature type="transmembrane region" description="Helical" evidence="8">
    <location>
        <begin position="180"/>
        <end position="213"/>
    </location>
</feature>
<dbReference type="STRING" id="681398.PJIAN_1465"/>
<name>A0A170YKH4_9BACT</name>
<dbReference type="GO" id="GO:0022857">
    <property type="term" value="F:transmembrane transporter activity"/>
    <property type="evidence" value="ECO:0007669"/>
    <property type="project" value="InterPro"/>
</dbReference>
<dbReference type="InterPro" id="IPR000522">
    <property type="entry name" value="ABC_transptr_permease_BtuC"/>
</dbReference>
<dbReference type="PANTHER" id="PTHR30472">
    <property type="entry name" value="FERRIC ENTEROBACTIN TRANSPORT SYSTEM PERMEASE PROTEIN"/>
    <property type="match status" value="1"/>
</dbReference>
<feature type="transmembrane region" description="Helical" evidence="8">
    <location>
        <begin position="225"/>
        <end position="249"/>
    </location>
</feature>
<evidence type="ECO:0000256" key="2">
    <source>
        <dbReference type="ARBA" id="ARBA00007935"/>
    </source>
</evidence>
<feature type="transmembrane region" description="Helical" evidence="8">
    <location>
        <begin position="119"/>
        <end position="141"/>
    </location>
</feature>
<dbReference type="InterPro" id="IPR037294">
    <property type="entry name" value="ABC_BtuC-like"/>
</dbReference>
<dbReference type="Proteomes" id="UP000076586">
    <property type="component" value="Unassembled WGS sequence"/>
</dbReference>
<evidence type="ECO:0000256" key="4">
    <source>
        <dbReference type="ARBA" id="ARBA00022475"/>
    </source>
</evidence>
<dbReference type="PANTHER" id="PTHR30472:SF41">
    <property type="entry name" value="TRANSPORT SYSTEM PERMEASE PROTEIN"/>
    <property type="match status" value="1"/>
</dbReference>
<dbReference type="Pfam" id="PF01032">
    <property type="entry name" value="FecCD"/>
    <property type="match status" value="1"/>
</dbReference>
<evidence type="ECO:0000256" key="6">
    <source>
        <dbReference type="ARBA" id="ARBA00022989"/>
    </source>
</evidence>
<comment type="caution">
    <text evidence="9">The sequence shown here is derived from an EMBL/GenBank/DDBJ whole genome shotgun (WGS) entry which is preliminary data.</text>
</comment>
<dbReference type="CDD" id="cd06550">
    <property type="entry name" value="TM_ABC_iron-siderophores_like"/>
    <property type="match status" value="1"/>
</dbReference>
<dbReference type="AlphaFoldDB" id="A0A170YKH4"/>
<keyword evidence="10" id="KW-1185">Reference proteome</keyword>
<evidence type="ECO:0000256" key="5">
    <source>
        <dbReference type="ARBA" id="ARBA00022692"/>
    </source>
</evidence>
<protein>
    <submittedName>
        <fullName evidence="9">Iron complex transport system permease protein</fullName>
    </submittedName>
</protein>
<feature type="transmembrane region" description="Helical" evidence="8">
    <location>
        <begin position="148"/>
        <end position="168"/>
    </location>
</feature>
<feature type="transmembrane region" description="Helical" evidence="8">
    <location>
        <begin position="281"/>
        <end position="302"/>
    </location>
</feature>
<evidence type="ECO:0000256" key="3">
    <source>
        <dbReference type="ARBA" id="ARBA00022448"/>
    </source>
</evidence>
<dbReference type="GO" id="GO:0033214">
    <property type="term" value="P:siderophore-iron import into cell"/>
    <property type="evidence" value="ECO:0007669"/>
    <property type="project" value="TreeGrafter"/>
</dbReference>
<feature type="transmembrane region" description="Helical" evidence="8">
    <location>
        <begin position="90"/>
        <end position="113"/>
    </location>
</feature>
<keyword evidence="5 8" id="KW-0812">Transmembrane</keyword>